<dbReference type="InterPro" id="IPR006480">
    <property type="entry name" value="Phage_holin_4_1"/>
</dbReference>
<dbReference type="RefSeq" id="WP_057898526.1">
    <property type="nucleotide sequence ID" value="NZ_CP080764.1"/>
</dbReference>
<feature type="transmembrane region" description="Helical" evidence="6">
    <location>
        <begin position="92"/>
        <end position="110"/>
    </location>
</feature>
<feature type="transmembrane region" description="Helical" evidence="6">
    <location>
        <begin position="7"/>
        <end position="24"/>
    </location>
</feature>
<accession>A0ABX8YCP9</accession>
<comment type="similarity">
    <text evidence="5">Belongs to the bacteriophage holin family. Cp-1 holin subfamily.</text>
</comment>
<reference evidence="7 8" key="1">
    <citation type="submission" date="2021-08" db="EMBL/GenBank/DDBJ databases">
        <title>Complete genome sequence of the strain Aneurinibacillus thermoaerophilus CCM 8960.</title>
        <authorList>
            <person name="Musilova J."/>
            <person name="Kourilova X."/>
            <person name="Pernicova I."/>
            <person name="Bezdicek M."/>
            <person name="Lengerova M."/>
            <person name="Obruca S."/>
            <person name="Sedlar K."/>
        </authorList>
    </citation>
    <scope>NUCLEOTIDE SEQUENCE [LARGE SCALE GENOMIC DNA]</scope>
    <source>
        <strain evidence="7 8">CCM 8960</strain>
    </source>
</reference>
<evidence type="ECO:0000256" key="6">
    <source>
        <dbReference type="SAM" id="Phobius"/>
    </source>
</evidence>
<evidence type="ECO:0000256" key="4">
    <source>
        <dbReference type="ARBA" id="ARBA00023136"/>
    </source>
</evidence>
<evidence type="ECO:0000256" key="3">
    <source>
        <dbReference type="ARBA" id="ARBA00022989"/>
    </source>
</evidence>
<protein>
    <submittedName>
        <fullName evidence="7">Phage holin family protein</fullName>
    </submittedName>
</protein>
<evidence type="ECO:0000256" key="1">
    <source>
        <dbReference type="ARBA" id="ARBA00004141"/>
    </source>
</evidence>
<comment type="subcellular location">
    <subcellularLocation>
        <location evidence="1">Membrane</location>
        <topology evidence="1">Multi-pass membrane protein</topology>
    </subcellularLocation>
</comment>
<gene>
    <name evidence="7" type="ORF">K3F53_03915</name>
</gene>
<evidence type="ECO:0000256" key="5">
    <source>
        <dbReference type="ARBA" id="ARBA00023600"/>
    </source>
</evidence>
<dbReference type="Pfam" id="PF05105">
    <property type="entry name" value="Phage_holin_4_1"/>
    <property type="match status" value="1"/>
</dbReference>
<dbReference type="NCBIfam" id="TIGR01593">
    <property type="entry name" value="holin_tox_secr"/>
    <property type="match status" value="1"/>
</dbReference>
<sequence>MRQETDTFYTFVVGGGAASAAFLLGGFDRLVVALAICMAADYLSGILVGFFREKKISSERAFHGLLKKGAMILLVIVSHQLDVVAGSTDSQFMRNAMIMFLIAVEGISLVENMGRLGVPVPAFLRQRFEQMKNDNDKEAKF</sequence>
<feature type="transmembrane region" description="Helical" evidence="6">
    <location>
        <begin position="70"/>
        <end position="86"/>
    </location>
</feature>
<dbReference type="EMBL" id="CP080764">
    <property type="protein sequence ID" value="QYY43407.1"/>
    <property type="molecule type" value="Genomic_DNA"/>
</dbReference>
<evidence type="ECO:0000313" key="7">
    <source>
        <dbReference type="EMBL" id="QYY43407.1"/>
    </source>
</evidence>
<keyword evidence="8" id="KW-1185">Reference proteome</keyword>
<evidence type="ECO:0000256" key="2">
    <source>
        <dbReference type="ARBA" id="ARBA00022692"/>
    </source>
</evidence>
<dbReference type="GeneID" id="97140506"/>
<feature type="transmembrane region" description="Helical" evidence="6">
    <location>
        <begin position="30"/>
        <end position="50"/>
    </location>
</feature>
<evidence type="ECO:0000313" key="8">
    <source>
        <dbReference type="Proteomes" id="UP000826616"/>
    </source>
</evidence>
<name>A0ABX8YCP9_ANETH</name>
<dbReference type="Proteomes" id="UP000826616">
    <property type="component" value="Chromosome"/>
</dbReference>
<organism evidence="7 8">
    <name type="scientific">Aneurinibacillus thermoaerophilus</name>
    <dbReference type="NCBI Taxonomy" id="143495"/>
    <lineage>
        <taxon>Bacteria</taxon>
        <taxon>Bacillati</taxon>
        <taxon>Bacillota</taxon>
        <taxon>Bacilli</taxon>
        <taxon>Bacillales</taxon>
        <taxon>Paenibacillaceae</taxon>
        <taxon>Aneurinibacillus group</taxon>
        <taxon>Aneurinibacillus</taxon>
    </lineage>
</organism>
<keyword evidence="3 6" id="KW-1133">Transmembrane helix</keyword>
<keyword evidence="2 6" id="KW-0812">Transmembrane</keyword>
<keyword evidence="4 6" id="KW-0472">Membrane</keyword>
<proteinExistence type="inferred from homology"/>